<dbReference type="InterPro" id="IPR029058">
    <property type="entry name" value="AB_hydrolase_fold"/>
</dbReference>
<dbReference type="Pfam" id="PF12697">
    <property type="entry name" value="Abhydrolase_6"/>
    <property type="match status" value="1"/>
</dbReference>
<keyword evidence="15" id="KW-0732">Signal</keyword>
<dbReference type="InterPro" id="IPR052382">
    <property type="entry name" value="ABHD10_acyl-thioesterase"/>
</dbReference>
<accession>A0A448ZMN9</accession>
<comment type="catalytic activity">
    <reaction evidence="12">
        <text>S-hexadecanoyl-L-cysteinyl-[protein] + H2O = L-cysteinyl-[protein] + hexadecanoate + H(+)</text>
        <dbReference type="Rhea" id="RHEA:19233"/>
        <dbReference type="Rhea" id="RHEA-COMP:10131"/>
        <dbReference type="Rhea" id="RHEA-COMP:11032"/>
        <dbReference type="ChEBI" id="CHEBI:7896"/>
        <dbReference type="ChEBI" id="CHEBI:15377"/>
        <dbReference type="ChEBI" id="CHEBI:15378"/>
        <dbReference type="ChEBI" id="CHEBI:29950"/>
        <dbReference type="ChEBI" id="CHEBI:74151"/>
        <dbReference type="EC" id="3.1.2.22"/>
    </reaction>
    <physiologicalReaction direction="left-to-right" evidence="12">
        <dbReference type="Rhea" id="RHEA:19234"/>
    </physiologicalReaction>
</comment>
<dbReference type="GO" id="GO:0004553">
    <property type="term" value="F:hydrolase activity, hydrolyzing O-glycosyl compounds"/>
    <property type="evidence" value="ECO:0007669"/>
    <property type="project" value="TreeGrafter"/>
</dbReference>
<evidence type="ECO:0000256" key="14">
    <source>
        <dbReference type="SAM" id="MobiDB-lite"/>
    </source>
</evidence>
<feature type="region of interest" description="Disordered" evidence="14">
    <location>
        <begin position="231"/>
        <end position="268"/>
    </location>
</feature>
<dbReference type="AlphaFoldDB" id="A0A448ZMN9"/>
<dbReference type="EC" id="3.1.2.22" evidence="2"/>
<sequence length="412" mass="43384">MVSAGFSSLRFFSVVAVCLWARRPARGLLLPAGARARGHRRPLAARGVAGGGMPSAEEGSGDGVEWWRGTSPSTGAPYQLAYRHVAPAADLSGGSCGGSSNNNNGGETDPHRREHTRQRPTILFCNGFRSEMSGGTKVLALEAHCVARGWGFCAFDYRGHGLSNERGAVAEQQQDEDDDGGPVLTDWISDAAAVLEGVVLPRAGSHPSVVLVGSSMGAWIAVHLAMRYHNGAKSGGNSDHERKNKTKRKRESKPSDGPPPPPVVSGILGIASAPDVFSDLWDSASQEQRREWRAAGMARLASSHAPGGGYAVPLALIEDAREHWDLLGEHGSGKGLAVSCPVGLLHGKRDREVPWTRSLALAEALEQGNGSGSGSGSVDLRWIEDGDHRLSRPGDVRAILDALDALVAEACG</sequence>
<feature type="domain" description="AB hydrolase-1" evidence="16">
    <location>
        <begin position="122"/>
        <end position="396"/>
    </location>
</feature>
<gene>
    <name evidence="17" type="ORF">PSNMU_V1.4_AUG-EV-PASAV3_0103350</name>
</gene>
<evidence type="ECO:0000256" key="15">
    <source>
        <dbReference type="SAM" id="SignalP"/>
    </source>
</evidence>
<dbReference type="EC" id="3.1.1.93" evidence="6"/>
<evidence type="ECO:0000256" key="7">
    <source>
        <dbReference type="ARBA" id="ARBA00039314"/>
    </source>
</evidence>
<evidence type="ECO:0000256" key="13">
    <source>
        <dbReference type="ARBA" id="ARBA00047972"/>
    </source>
</evidence>
<dbReference type="SUPFAM" id="SSF53474">
    <property type="entry name" value="alpha/beta-Hydrolases"/>
    <property type="match status" value="1"/>
</dbReference>
<proteinExistence type="predicted"/>
<comment type="function">
    <text evidence="11">Acts as an acyl-protein thioesterase that hydrolyzes fatty acids from acylated residues in proteins. Regulates the mitochondrial S-depalmitoylation of the nucleophilic active site residue of peroxiredoxin-5/PRDX5, a key antioxidant protein, therefore modulating mitochondrial antioxidant ability. Also catalyzes the deglucuronidation of mycophenolic acid acyl-glucuronide, an active metabolite of the immunosuppressant drug mycophenolate.</text>
</comment>
<keyword evidence="18" id="KW-1185">Reference proteome</keyword>
<feature type="region of interest" description="Disordered" evidence="14">
    <location>
        <begin position="93"/>
        <end position="118"/>
    </location>
</feature>
<evidence type="ECO:0000259" key="16">
    <source>
        <dbReference type="Pfam" id="PF12697"/>
    </source>
</evidence>
<keyword evidence="5" id="KW-0496">Mitochondrion</keyword>
<evidence type="ECO:0000256" key="9">
    <source>
        <dbReference type="ARBA" id="ARBA00042645"/>
    </source>
</evidence>
<name>A0A448ZMN9_9STRA</name>
<dbReference type="EMBL" id="CAACVS010000531">
    <property type="protein sequence ID" value="VEU43284.1"/>
    <property type="molecule type" value="Genomic_DNA"/>
</dbReference>
<evidence type="ECO:0000256" key="12">
    <source>
        <dbReference type="ARBA" id="ARBA00047409"/>
    </source>
</evidence>
<dbReference type="PANTHER" id="PTHR16138">
    <property type="entry name" value="MYCOPHENOLIC ACID ACYL-GLUCURONIDE ESTERASE, MITOCHONDRIAL"/>
    <property type="match status" value="1"/>
</dbReference>
<comment type="subcellular location">
    <subcellularLocation>
        <location evidence="1">Mitochondrion</location>
    </subcellularLocation>
</comment>
<evidence type="ECO:0000256" key="6">
    <source>
        <dbReference type="ARBA" id="ARBA00039132"/>
    </source>
</evidence>
<dbReference type="InterPro" id="IPR000073">
    <property type="entry name" value="AB_hydrolase_1"/>
</dbReference>
<evidence type="ECO:0000256" key="8">
    <source>
        <dbReference type="ARBA" id="ARBA00041520"/>
    </source>
</evidence>
<evidence type="ECO:0000256" key="11">
    <source>
        <dbReference type="ARBA" id="ARBA00046047"/>
    </source>
</evidence>
<dbReference type="GO" id="GO:0005739">
    <property type="term" value="C:mitochondrion"/>
    <property type="evidence" value="ECO:0007669"/>
    <property type="project" value="UniProtKB-SubCell"/>
</dbReference>
<feature type="signal peptide" evidence="15">
    <location>
        <begin position="1"/>
        <end position="27"/>
    </location>
</feature>
<evidence type="ECO:0000256" key="5">
    <source>
        <dbReference type="ARBA" id="ARBA00023128"/>
    </source>
</evidence>
<dbReference type="OrthoDB" id="408373at2759"/>
<dbReference type="Proteomes" id="UP000291116">
    <property type="component" value="Unassembled WGS sequence"/>
</dbReference>
<feature type="chain" id="PRO_5019252252" description="Palmitoyl-protein thioesterase ABHD10, mitochondrial" evidence="15">
    <location>
        <begin position="28"/>
        <end position="412"/>
    </location>
</feature>
<dbReference type="GO" id="GO:0008474">
    <property type="term" value="F:palmitoyl-(protein) hydrolase activity"/>
    <property type="evidence" value="ECO:0007669"/>
    <property type="project" value="UniProtKB-EC"/>
</dbReference>
<organism evidence="17 18">
    <name type="scientific">Pseudo-nitzschia multistriata</name>
    <dbReference type="NCBI Taxonomy" id="183589"/>
    <lineage>
        <taxon>Eukaryota</taxon>
        <taxon>Sar</taxon>
        <taxon>Stramenopiles</taxon>
        <taxon>Ochrophyta</taxon>
        <taxon>Bacillariophyta</taxon>
        <taxon>Bacillariophyceae</taxon>
        <taxon>Bacillariophycidae</taxon>
        <taxon>Bacillariales</taxon>
        <taxon>Bacillariaceae</taxon>
        <taxon>Pseudo-nitzschia</taxon>
    </lineage>
</organism>
<evidence type="ECO:0000256" key="4">
    <source>
        <dbReference type="ARBA" id="ARBA00022946"/>
    </source>
</evidence>
<comment type="catalytic activity">
    <reaction evidence="13">
        <text>mycophenolic acid O-acyl-beta-D-glucuronide + H2O = mycophenolate + D-glucuronate + H(+)</text>
        <dbReference type="Rhea" id="RHEA:34179"/>
        <dbReference type="ChEBI" id="CHEBI:15377"/>
        <dbReference type="ChEBI" id="CHEBI:15378"/>
        <dbReference type="ChEBI" id="CHEBI:58720"/>
        <dbReference type="ChEBI" id="CHEBI:62932"/>
        <dbReference type="ChEBI" id="CHEBI:66982"/>
        <dbReference type="EC" id="3.1.1.93"/>
    </reaction>
    <physiologicalReaction direction="left-to-right" evidence="13">
        <dbReference type="Rhea" id="RHEA:34180"/>
    </physiologicalReaction>
</comment>
<evidence type="ECO:0000256" key="1">
    <source>
        <dbReference type="ARBA" id="ARBA00004173"/>
    </source>
</evidence>
<dbReference type="PANTHER" id="PTHR16138:SF7">
    <property type="entry name" value="PALMITOYL-PROTEIN THIOESTERASE ABHD10, MITOCHONDRIAL"/>
    <property type="match status" value="1"/>
</dbReference>
<dbReference type="GO" id="GO:0102390">
    <property type="term" value="F:mycophenolic acid acyl-glucuronide esterase activity"/>
    <property type="evidence" value="ECO:0007669"/>
    <property type="project" value="UniProtKB-EC"/>
</dbReference>
<dbReference type="Gene3D" id="3.40.50.1820">
    <property type="entry name" value="alpha/beta hydrolase"/>
    <property type="match status" value="1"/>
</dbReference>
<evidence type="ECO:0000256" key="2">
    <source>
        <dbReference type="ARBA" id="ARBA00012423"/>
    </source>
</evidence>
<evidence type="ECO:0000256" key="10">
    <source>
        <dbReference type="ARBA" id="ARBA00042704"/>
    </source>
</evidence>
<evidence type="ECO:0000313" key="18">
    <source>
        <dbReference type="Proteomes" id="UP000291116"/>
    </source>
</evidence>
<reference evidence="17 18" key="1">
    <citation type="submission" date="2019-01" db="EMBL/GenBank/DDBJ databases">
        <authorList>
            <person name="Ferrante I. M."/>
        </authorList>
    </citation>
    <scope>NUCLEOTIDE SEQUENCE [LARGE SCALE GENOMIC DNA]</scope>
    <source>
        <strain evidence="17 18">B856</strain>
    </source>
</reference>
<keyword evidence="4" id="KW-0809">Transit peptide</keyword>
<protein>
    <recommendedName>
        <fullName evidence="7">Palmitoyl-protein thioesterase ABHD10, mitochondrial</fullName>
        <ecNumber evidence="6">3.1.1.93</ecNumber>
        <ecNumber evidence="2">3.1.2.22</ecNumber>
    </recommendedName>
    <alternativeName>
        <fullName evidence="9">Acyl-protein thioesterase ABHD10</fullName>
    </alternativeName>
    <alternativeName>
        <fullName evidence="10">Alpha/beta hydrolase domain-containing protein 10</fullName>
    </alternativeName>
    <alternativeName>
        <fullName evidence="8">Mycophenolic acid acyl-glucuronide esterase, mitochondrial</fullName>
    </alternativeName>
</protein>
<evidence type="ECO:0000313" key="17">
    <source>
        <dbReference type="EMBL" id="VEU43284.1"/>
    </source>
</evidence>
<keyword evidence="3" id="KW-0378">Hydrolase</keyword>
<evidence type="ECO:0000256" key="3">
    <source>
        <dbReference type="ARBA" id="ARBA00022801"/>
    </source>
</evidence>